<feature type="region of interest" description="Disordered" evidence="1">
    <location>
        <begin position="231"/>
        <end position="250"/>
    </location>
</feature>
<evidence type="ECO:0000313" key="5">
    <source>
        <dbReference type="Proteomes" id="UP001165121"/>
    </source>
</evidence>
<keyword evidence="3" id="KW-0732">Signal</keyword>
<keyword evidence="2" id="KW-0812">Transmembrane</keyword>
<evidence type="ECO:0000313" key="4">
    <source>
        <dbReference type="EMBL" id="GMF42218.1"/>
    </source>
</evidence>
<comment type="caution">
    <text evidence="4">The sequence shown here is derived from an EMBL/GenBank/DDBJ whole genome shotgun (WGS) entry which is preliminary data.</text>
</comment>
<dbReference type="Proteomes" id="UP001165121">
    <property type="component" value="Unassembled WGS sequence"/>
</dbReference>
<feature type="transmembrane region" description="Helical" evidence="2">
    <location>
        <begin position="363"/>
        <end position="385"/>
    </location>
</feature>
<keyword evidence="2" id="KW-0472">Membrane</keyword>
<dbReference type="AlphaFoldDB" id="A0A9W7CT93"/>
<gene>
    <name evidence="4" type="ORF">Pfra01_001372000</name>
</gene>
<dbReference type="EMBL" id="BSXT01001410">
    <property type="protein sequence ID" value="GMF42218.1"/>
    <property type="molecule type" value="Genomic_DNA"/>
</dbReference>
<keyword evidence="2" id="KW-1133">Transmembrane helix</keyword>
<evidence type="ECO:0000256" key="3">
    <source>
        <dbReference type="SAM" id="SignalP"/>
    </source>
</evidence>
<feature type="signal peptide" evidence="3">
    <location>
        <begin position="1"/>
        <end position="19"/>
    </location>
</feature>
<protein>
    <submittedName>
        <fullName evidence="4">Unnamed protein product</fullName>
    </submittedName>
</protein>
<keyword evidence="5" id="KW-1185">Reference proteome</keyword>
<proteinExistence type="predicted"/>
<sequence length="431" mass="44935">MDAASSITLTFLLAQLAAALAPRFGGGSALDFRSFRAVSAPNLPFHCLPFRHIPLARVLVQTPCRFVKRAIVPAPPPAVAICVVDIASNGCPVQPTPEITTVCPVVPFMGIKYGLDAVVHGCPMFYIHLVTLAFVSSISVATELTELAPLPGSGRSHPSAATKSAYVSPGIICRWFTLHSAAEMSNLSPYRRKSAVFSVGQVRSDRINFLFIVTHHLKELSINLLPKMKNGSTSGHLPRPELRVPSRARPTRSIQVDTNTLGEGVDVGSGGGAPAGLALGDLAAAVVRKGDDGDVIPFPVAAPPVGCPGGFELAHARVELVHGRQYYCNSPPSPGMLSTTPGAGAALELTAAAVVALACVGDVVVEAIVVAVVVVVVVVVGELLLPRAVGVLDADLVRMRVVVMFAAAVVRSPETPEGVLVPCRGPCMTTL</sequence>
<name>A0A9W7CT93_9STRA</name>
<organism evidence="4 5">
    <name type="scientific">Phytophthora fragariaefolia</name>
    <dbReference type="NCBI Taxonomy" id="1490495"/>
    <lineage>
        <taxon>Eukaryota</taxon>
        <taxon>Sar</taxon>
        <taxon>Stramenopiles</taxon>
        <taxon>Oomycota</taxon>
        <taxon>Peronosporomycetes</taxon>
        <taxon>Peronosporales</taxon>
        <taxon>Peronosporaceae</taxon>
        <taxon>Phytophthora</taxon>
    </lineage>
</organism>
<evidence type="ECO:0000256" key="1">
    <source>
        <dbReference type="SAM" id="MobiDB-lite"/>
    </source>
</evidence>
<evidence type="ECO:0000256" key="2">
    <source>
        <dbReference type="SAM" id="Phobius"/>
    </source>
</evidence>
<reference evidence="4" key="1">
    <citation type="submission" date="2023-04" db="EMBL/GenBank/DDBJ databases">
        <title>Phytophthora fragariaefolia NBRC 109709.</title>
        <authorList>
            <person name="Ichikawa N."/>
            <person name="Sato H."/>
            <person name="Tonouchi N."/>
        </authorList>
    </citation>
    <scope>NUCLEOTIDE SEQUENCE</scope>
    <source>
        <strain evidence="4">NBRC 109709</strain>
    </source>
</reference>
<accession>A0A9W7CT93</accession>
<feature type="chain" id="PRO_5040781450" evidence="3">
    <location>
        <begin position="20"/>
        <end position="431"/>
    </location>
</feature>